<evidence type="ECO:0000256" key="2">
    <source>
        <dbReference type="ARBA" id="ARBA00022771"/>
    </source>
</evidence>
<dbReference type="InterPro" id="IPR018957">
    <property type="entry name" value="Znf_C3HC4_RING-type"/>
</dbReference>
<keyword evidence="3" id="KW-0862">Zinc</keyword>
<dbReference type="Proteomes" id="UP000261420">
    <property type="component" value="Unplaced"/>
</dbReference>
<dbReference type="Gene3D" id="3.30.40.10">
    <property type="entry name" value="Zinc/RING finger domain, C3HC4 (zinc finger)"/>
    <property type="match status" value="1"/>
</dbReference>
<keyword evidence="2 4" id="KW-0863">Zinc-finger</keyword>
<keyword evidence="5" id="KW-0472">Membrane</keyword>
<evidence type="ECO:0000313" key="7">
    <source>
        <dbReference type="Ensembl" id="ENSSDUP00000018014.1"/>
    </source>
</evidence>
<dbReference type="InterPro" id="IPR013083">
    <property type="entry name" value="Znf_RING/FYVE/PHD"/>
</dbReference>
<keyword evidence="1" id="KW-0479">Metal-binding</keyword>
<dbReference type="AlphaFoldDB" id="A0A3B4UHB5"/>
<evidence type="ECO:0000256" key="5">
    <source>
        <dbReference type="SAM" id="Phobius"/>
    </source>
</evidence>
<dbReference type="PANTHER" id="PTHR23327:SF51">
    <property type="entry name" value="TRANSCRIPTIONAL REGULATOR OF YEAST FORM ADHERENCE 3"/>
    <property type="match status" value="1"/>
</dbReference>
<dbReference type="Ensembl" id="ENSSDUT00000018342.1">
    <property type="protein sequence ID" value="ENSSDUP00000018014.1"/>
    <property type="gene ID" value="ENSSDUG00000013154.1"/>
</dbReference>
<keyword evidence="5" id="KW-0812">Transmembrane</keyword>
<feature type="domain" description="RING-type" evidence="6">
    <location>
        <begin position="30"/>
        <end position="70"/>
    </location>
</feature>
<reference evidence="7" key="2">
    <citation type="submission" date="2025-09" db="UniProtKB">
        <authorList>
            <consortium name="Ensembl"/>
        </authorList>
    </citation>
    <scope>IDENTIFICATION</scope>
</reference>
<evidence type="ECO:0000256" key="3">
    <source>
        <dbReference type="ARBA" id="ARBA00022833"/>
    </source>
</evidence>
<dbReference type="SMART" id="SM00184">
    <property type="entry name" value="RING"/>
    <property type="match status" value="1"/>
</dbReference>
<organism evidence="7 8">
    <name type="scientific">Seriola dumerili</name>
    <name type="common">Greater amberjack</name>
    <name type="synonym">Caranx dumerili</name>
    <dbReference type="NCBI Taxonomy" id="41447"/>
    <lineage>
        <taxon>Eukaryota</taxon>
        <taxon>Metazoa</taxon>
        <taxon>Chordata</taxon>
        <taxon>Craniata</taxon>
        <taxon>Vertebrata</taxon>
        <taxon>Euteleostomi</taxon>
        <taxon>Actinopterygii</taxon>
        <taxon>Neopterygii</taxon>
        <taxon>Teleostei</taxon>
        <taxon>Neoteleostei</taxon>
        <taxon>Acanthomorphata</taxon>
        <taxon>Carangaria</taxon>
        <taxon>Carangiformes</taxon>
        <taxon>Carangidae</taxon>
        <taxon>Seriola</taxon>
    </lineage>
</organism>
<dbReference type="OMA" id="CEVVIHI"/>
<evidence type="ECO:0000256" key="1">
    <source>
        <dbReference type="ARBA" id="ARBA00022723"/>
    </source>
</evidence>
<reference evidence="7" key="1">
    <citation type="submission" date="2025-08" db="UniProtKB">
        <authorList>
            <consortium name="Ensembl"/>
        </authorList>
    </citation>
    <scope>IDENTIFICATION</scope>
</reference>
<dbReference type="InterPro" id="IPR017907">
    <property type="entry name" value="Znf_RING_CS"/>
</dbReference>
<keyword evidence="8" id="KW-1185">Reference proteome</keyword>
<dbReference type="PROSITE" id="PS50089">
    <property type="entry name" value="ZF_RING_2"/>
    <property type="match status" value="1"/>
</dbReference>
<evidence type="ECO:0000256" key="4">
    <source>
        <dbReference type="PROSITE-ProRule" id="PRU00175"/>
    </source>
</evidence>
<sequence>MALFKETQRTTAENDRMAANISQSEADFTCPVCCDIFKDPVLLLCGHSFCKHCLQEWWRQSRLQACPVCKEIFPMAQLITGLKKSPVFYFYFVFSYPVFFFFYL</sequence>
<keyword evidence="5" id="KW-1133">Transmembrane helix</keyword>
<dbReference type="PROSITE" id="PS00518">
    <property type="entry name" value="ZF_RING_1"/>
    <property type="match status" value="1"/>
</dbReference>
<dbReference type="InterPro" id="IPR001841">
    <property type="entry name" value="Znf_RING"/>
</dbReference>
<evidence type="ECO:0000313" key="8">
    <source>
        <dbReference type="Proteomes" id="UP000261420"/>
    </source>
</evidence>
<evidence type="ECO:0000259" key="6">
    <source>
        <dbReference type="PROSITE" id="PS50089"/>
    </source>
</evidence>
<dbReference type="GO" id="GO:0008270">
    <property type="term" value="F:zinc ion binding"/>
    <property type="evidence" value="ECO:0007669"/>
    <property type="project" value="UniProtKB-KW"/>
</dbReference>
<dbReference type="SUPFAM" id="SSF57850">
    <property type="entry name" value="RING/U-box"/>
    <property type="match status" value="1"/>
</dbReference>
<proteinExistence type="predicted"/>
<dbReference type="Pfam" id="PF00097">
    <property type="entry name" value="zf-C3HC4"/>
    <property type="match status" value="1"/>
</dbReference>
<feature type="transmembrane region" description="Helical" evidence="5">
    <location>
        <begin position="87"/>
        <end position="103"/>
    </location>
</feature>
<dbReference type="PANTHER" id="PTHR23327">
    <property type="entry name" value="RING FINGER PROTEIN 127"/>
    <property type="match status" value="1"/>
</dbReference>
<dbReference type="STRING" id="41447.ENSSDUP00000018014"/>
<dbReference type="GeneTree" id="ENSGT01060000249111"/>
<accession>A0A3B4UHB5</accession>
<protein>
    <recommendedName>
        <fullName evidence="6">RING-type domain-containing protein</fullName>
    </recommendedName>
</protein>
<name>A0A3B4UHB5_SERDU</name>